<keyword evidence="2 4" id="KW-0863">Zinc-finger</keyword>
<feature type="region of interest" description="Disordered" evidence="5">
    <location>
        <begin position="45"/>
        <end position="88"/>
    </location>
</feature>
<feature type="region of interest" description="Disordered" evidence="5">
    <location>
        <begin position="112"/>
        <end position="135"/>
    </location>
</feature>
<feature type="compositionally biased region" description="Basic and acidic residues" evidence="5">
    <location>
        <begin position="45"/>
        <end position="76"/>
    </location>
</feature>
<dbReference type="InParanoid" id="G8YJ00"/>
<dbReference type="OrthoDB" id="27975at2759"/>
<evidence type="ECO:0000259" key="6">
    <source>
        <dbReference type="PROSITE" id="PS51044"/>
    </source>
</evidence>
<feature type="region of interest" description="Disordered" evidence="5">
    <location>
        <begin position="1"/>
        <end position="24"/>
    </location>
</feature>
<sequence length="412" mass="46317">MPPKLRVRGPRKRDSKVTYSKHYEKEEGRSTYKFLVTIKLGKDRLASHPDIFSDNKHSNEENKRSEPNPIDTHADSTGEGGDSDSELSSLELELNNALVSSDTTLLSSLKKEPSFNKAAPEASKPAPPPRAAGYRNIPKNLVRNMKIELGIEDEENELEMIERMIFSLKDPFSGSKIKLPVKSTHCRHFECFDFESFCIINKIPVGVQRLLKKDLAKRNLEWKKTEKILQNKYQSKGPTAHQDEGMYGGAIKIVEFPLLGRDPEEDRKTQSSKVAKPKAPSYRCPVCNCSFYLSNLFISDVFNYFVKTTPSQIVRIELQDMDKYRIIDDSTPVPASHAAPGSTPDVVVLSDDESGPPPTESFPTQIDTAIQPSDDVFDDGLDDELIRLSTTNDLPNLDYRGHGTWDDPVTLD</sequence>
<dbReference type="PANTHER" id="PTHR10782:SF4">
    <property type="entry name" value="TONALLI, ISOFORM E"/>
    <property type="match status" value="1"/>
</dbReference>
<dbReference type="eggNOG" id="ENOG502T0I1">
    <property type="taxonomic scope" value="Eukaryota"/>
</dbReference>
<dbReference type="Proteomes" id="UP000005222">
    <property type="component" value="Chromosome H"/>
</dbReference>
<feature type="domain" description="SP-RING-type" evidence="6">
    <location>
        <begin position="152"/>
        <end position="243"/>
    </location>
</feature>
<dbReference type="GO" id="GO:0000785">
    <property type="term" value="C:chromatin"/>
    <property type="evidence" value="ECO:0007669"/>
    <property type="project" value="TreeGrafter"/>
</dbReference>
<dbReference type="STRING" id="559304.G8YJ00"/>
<evidence type="ECO:0000256" key="2">
    <source>
        <dbReference type="ARBA" id="ARBA00022771"/>
    </source>
</evidence>
<gene>
    <name evidence="7" type="primary">Piso0_003408</name>
    <name evidence="7" type="ORF">GNLVRS01_PISO0G11666g</name>
    <name evidence="8" type="ORF">GNLVRS01_PISO0H11667g</name>
</gene>
<protein>
    <submittedName>
        <fullName evidence="7">Piso0_003408 protein</fullName>
    </submittedName>
</protein>
<name>G8YJ00_PICSO</name>
<feature type="region of interest" description="Disordered" evidence="5">
    <location>
        <begin position="331"/>
        <end position="374"/>
    </location>
</feature>
<dbReference type="HOGENOM" id="CLU_028474_0_0_1"/>
<evidence type="ECO:0000313" key="8">
    <source>
        <dbReference type="EMBL" id="CCE81060.1"/>
    </source>
</evidence>
<reference evidence="7" key="1">
    <citation type="submission" date="2011-10" db="EMBL/GenBank/DDBJ databases">
        <authorList>
            <person name="Genoscope - CEA"/>
        </authorList>
    </citation>
    <scope>NUCLEOTIDE SEQUENCE</scope>
</reference>
<feature type="compositionally biased region" description="Basic residues" evidence="5">
    <location>
        <begin position="1"/>
        <end position="14"/>
    </location>
</feature>
<organism evidence="7 9">
    <name type="scientific">Pichia sorbitophila (strain ATCC MYA-4447 / BCRC 22081 / CBS 7064 / NBRC 10061 / NRRL Y-12695)</name>
    <name type="common">Hybrid yeast</name>
    <dbReference type="NCBI Taxonomy" id="559304"/>
    <lineage>
        <taxon>Eukaryota</taxon>
        <taxon>Fungi</taxon>
        <taxon>Dikarya</taxon>
        <taxon>Ascomycota</taxon>
        <taxon>Saccharomycotina</taxon>
        <taxon>Pichiomycetes</taxon>
        <taxon>Debaryomycetaceae</taxon>
        <taxon>Millerozyma</taxon>
    </lineage>
</organism>
<dbReference type="EMBL" id="FO082053">
    <property type="protein sequence ID" value="CCE80295.1"/>
    <property type="molecule type" value="Genomic_DNA"/>
</dbReference>
<keyword evidence="9" id="KW-1185">Reference proteome</keyword>
<accession>G8YJ00</accession>
<dbReference type="PROSITE" id="PS51044">
    <property type="entry name" value="ZF_SP_RING"/>
    <property type="match status" value="1"/>
</dbReference>
<dbReference type="GO" id="GO:0016925">
    <property type="term" value="P:protein sumoylation"/>
    <property type="evidence" value="ECO:0007669"/>
    <property type="project" value="TreeGrafter"/>
</dbReference>
<evidence type="ECO:0000256" key="5">
    <source>
        <dbReference type="SAM" id="MobiDB-lite"/>
    </source>
</evidence>
<dbReference type="GO" id="GO:0008270">
    <property type="term" value="F:zinc ion binding"/>
    <property type="evidence" value="ECO:0007669"/>
    <property type="project" value="UniProtKB-KW"/>
</dbReference>
<evidence type="ECO:0000256" key="3">
    <source>
        <dbReference type="ARBA" id="ARBA00022833"/>
    </source>
</evidence>
<dbReference type="InterPro" id="IPR004181">
    <property type="entry name" value="Znf_MIZ"/>
</dbReference>
<reference evidence="9" key="2">
    <citation type="journal article" date="2012" name="G3 (Bethesda)">
        <title>Pichia sorbitophila, an interspecies yeast hybrid reveals early steps of genome resolution following polyploidization.</title>
        <authorList>
            <person name="Leh Louis V."/>
            <person name="Despons L."/>
            <person name="Friedrich A."/>
            <person name="Martin T."/>
            <person name="Durrens P."/>
            <person name="Casaregola S."/>
            <person name="Neuveglise C."/>
            <person name="Fairhead C."/>
            <person name="Marck C."/>
            <person name="Cruz J.A."/>
            <person name="Straub M.L."/>
            <person name="Kugler V."/>
            <person name="Sacerdot C."/>
            <person name="Uzunov Z."/>
            <person name="Thierry A."/>
            <person name="Weiss S."/>
            <person name="Bleykasten C."/>
            <person name="De Montigny J."/>
            <person name="Jacques N."/>
            <person name="Jung P."/>
            <person name="Lemaire M."/>
            <person name="Mallet S."/>
            <person name="Morel G."/>
            <person name="Richard G.F."/>
            <person name="Sarkar A."/>
            <person name="Savel G."/>
            <person name="Schacherer J."/>
            <person name="Seret M.L."/>
            <person name="Talla E."/>
            <person name="Samson G."/>
            <person name="Jubin C."/>
            <person name="Poulain J."/>
            <person name="Vacherie B."/>
            <person name="Barbe V."/>
            <person name="Pelletier E."/>
            <person name="Sherman D.J."/>
            <person name="Westhof E."/>
            <person name="Weissenbach J."/>
            <person name="Baret P.V."/>
            <person name="Wincker P."/>
            <person name="Gaillardin C."/>
            <person name="Dujon B."/>
            <person name="Souciet J.L."/>
        </authorList>
    </citation>
    <scope>NUCLEOTIDE SEQUENCE [LARGE SCALE GENOMIC DNA]</scope>
    <source>
        <strain evidence="9">ATCC MYA-4447 / BCRC 22081 / CBS 7064 / NBRC 10061 / NRRL Y-12695</strain>
    </source>
</reference>
<proteinExistence type="predicted"/>
<dbReference type="PANTHER" id="PTHR10782">
    <property type="entry name" value="ZINC FINGER MIZ DOMAIN-CONTAINING PROTEIN"/>
    <property type="match status" value="1"/>
</dbReference>
<evidence type="ECO:0000313" key="9">
    <source>
        <dbReference type="Proteomes" id="UP000005222"/>
    </source>
</evidence>
<keyword evidence="3" id="KW-0862">Zinc</keyword>
<feature type="compositionally biased region" description="Polar residues" evidence="5">
    <location>
        <begin position="361"/>
        <end position="371"/>
    </location>
</feature>
<keyword evidence="1" id="KW-0479">Metal-binding</keyword>
<evidence type="ECO:0000313" key="7">
    <source>
        <dbReference type="EMBL" id="CCE80295.1"/>
    </source>
</evidence>
<dbReference type="InterPro" id="IPR013083">
    <property type="entry name" value="Znf_RING/FYVE/PHD"/>
</dbReference>
<evidence type="ECO:0000256" key="1">
    <source>
        <dbReference type="ARBA" id="ARBA00022723"/>
    </source>
</evidence>
<dbReference type="EMBL" id="FO082052">
    <property type="protein sequence ID" value="CCE81060.1"/>
    <property type="molecule type" value="Genomic_DNA"/>
</dbReference>
<dbReference type="GO" id="GO:0061665">
    <property type="term" value="F:SUMO ligase activity"/>
    <property type="evidence" value="ECO:0007669"/>
    <property type="project" value="TreeGrafter"/>
</dbReference>
<dbReference type="AlphaFoldDB" id="G8YJ00"/>
<dbReference type="Proteomes" id="UP000005222">
    <property type="component" value="Chromosome G"/>
</dbReference>
<dbReference type="Gene3D" id="3.30.40.10">
    <property type="entry name" value="Zinc/RING finger domain, C3HC4 (zinc finger)"/>
    <property type="match status" value="1"/>
</dbReference>
<evidence type="ECO:0000256" key="4">
    <source>
        <dbReference type="PROSITE-ProRule" id="PRU00452"/>
    </source>
</evidence>